<dbReference type="InterPro" id="IPR009530">
    <property type="entry name" value="DUF1149"/>
</dbReference>
<dbReference type="RefSeq" id="WP_218325379.1">
    <property type="nucleotide sequence ID" value="NZ_JAHUZB010000002.1"/>
</dbReference>
<evidence type="ECO:0000313" key="2">
    <source>
        <dbReference type="Proteomes" id="UP000774130"/>
    </source>
</evidence>
<proteinExistence type="predicted"/>
<dbReference type="Proteomes" id="UP000774130">
    <property type="component" value="Unassembled WGS sequence"/>
</dbReference>
<dbReference type="PIRSF" id="PIRSF031568">
    <property type="entry name" value="UCP031568"/>
    <property type="match status" value="1"/>
</dbReference>
<protein>
    <submittedName>
        <fullName evidence="1">DUF1149 family protein</fullName>
    </submittedName>
</protein>
<name>A0ABS6TBS1_9ENTE</name>
<evidence type="ECO:0000313" key="1">
    <source>
        <dbReference type="EMBL" id="MBV7390337.1"/>
    </source>
</evidence>
<dbReference type="EMBL" id="JAHUZB010000002">
    <property type="protein sequence ID" value="MBV7390337.1"/>
    <property type="molecule type" value="Genomic_DNA"/>
</dbReference>
<sequence>MELQREPETVESFNYGIPPVGQEVEQKLDVNFDILNTTDPSYPQENSIVGVRVFFTFPFEEFIVGGSVSQVIHIMNREIKKPSDLSKKEANEIAIPVFKIIERLIYEVTEIALDRPGLKINFAPNEQ</sequence>
<keyword evidence="2" id="KW-1185">Reference proteome</keyword>
<dbReference type="Pfam" id="PF06619">
    <property type="entry name" value="DUF1149"/>
    <property type="match status" value="1"/>
</dbReference>
<reference evidence="1 2" key="1">
    <citation type="submission" date="2021-06" db="EMBL/GenBank/DDBJ databases">
        <title>Enterococcus alishanensis sp. nov., a novel lactic acid bacterium isolated from fresh coffee beans.</title>
        <authorList>
            <person name="Chen Y.-S."/>
        </authorList>
    </citation>
    <scope>NUCLEOTIDE SEQUENCE [LARGE SCALE GENOMIC DNA]</scope>
    <source>
        <strain evidence="1 2">ALS3</strain>
    </source>
</reference>
<gene>
    <name evidence="1" type="ORF">KUA55_06555</name>
</gene>
<accession>A0ABS6TBS1</accession>
<comment type="caution">
    <text evidence="1">The sequence shown here is derived from an EMBL/GenBank/DDBJ whole genome shotgun (WGS) entry which is preliminary data.</text>
</comment>
<organism evidence="1 2">
    <name type="scientific">Enterococcus alishanensis</name>
    <dbReference type="NCBI Taxonomy" id="1303817"/>
    <lineage>
        <taxon>Bacteria</taxon>
        <taxon>Bacillati</taxon>
        <taxon>Bacillota</taxon>
        <taxon>Bacilli</taxon>
        <taxon>Lactobacillales</taxon>
        <taxon>Enterococcaceae</taxon>
        <taxon>Enterococcus</taxon>
    </lineage>
</organism>